<keyword evidence="2" id="KW-0472">Membrane</keyword>
<dbReference type="RefSeq" id="WP_025062682.1">
    <property type="nucleotide sequence ID" value="NZ_RAQK01000001.1"/>
</dbReference>
<protein>
    <submittedName>
        <fullName evidence="3">Uncharacterized protein</fullName>
    </submittedName>
</protein>
<evidence type="ECO:0000256" key="1">
    <source>
        <dbReference type="SAM" id="MobiDB-lite"/>
    </source>
</evidence>
<comment type="caution">
    <text evidence="3">The sequence shown here is derived from an EMBL/GenBank/DDBJ whole genome shotgun (WGS) entry which is preliminary data.</text>
</comment>
<keyword evidence="2" id="KW-1133">Transmembrane helix</keyword>
<dbReference type="STRING" id="1443111.Z949_2221"/>
<sequence>MSAPDTNLDRQEKKHRPSLWGIKGAMAFGALMMILLLGFNMINAGDGEAVTNADESKSTATAAETDTYSPGTNNSETPAATE</sequence>
<accession>A0A420DND0</accession>
<reference evidence="3 4" key="1">
    <citation type="submission" date="2018-09" db="EMBL/GenBank/DDBJ databases">
        <title>Genomic Encyclopedia of Archaeal and Bacterial Type Strains, Phase II (KMG-II): from individual species to whole genera.</title>
        <authorList>
            <person name="Goeker M."/>
        </authorList>
    </citation>
    <scope>NUCLEOTIDE SEQUENCE [LARGE SCALE GENOMIC DNA]</scope>
    <source>
        <strain evidence="3 4">DSM 11458</strain>
    </source>
</reference>
<gene>
    <name evidence="3" type="ORF">C8N30_0262</name>
</gene>
<keyword evidence="2" id="KW-0812">Transmembrane</keyword>
<dbReference type="Proteomes" id="UP000284407">
    <property type="component" value="Unassembled WGS sequence"/>
</dbReference>
<organism evidence="3 4">
    <name type="scientific">Sulfitobacter guttiformis</name>
    <dbReference type="NCBI Taxonomy" id="74349"/>
    <lineage>
        <taxon>Bacteria</taxon>
        <taxon>Pseudomonadati</taxon>
        <taxon>Pseudomonadota</taxon>
        <taxon>Alphaproteobacteria</taxon>
        <taxon>Rhodobacterales</taxon>
        <taxon>Roseobacteraceae</taxon>
        <taxon>Sulfitobacter</taxon>
    </lineage>
</organism>
<proteinExistence type="predicted"/>
<feature type="region of interest" description="Disordered" evidence="1">
    <location>
        <begin position="51"/>
        <end position="82"/>
    </location>
</feature>
<keyword evidence="4" id="KW-1185">Reference proteome</keyword>
<evidence type="ECO:0000313" key="3">
    <source>
        <dbReference type="EMBL" id="RKE95725.1"/>
    </source>
</evidence>
<dbReference type="OrthoDB" id="7779177at2"/>
<name>A0A420DND0_9RHOB</name>
<feature type="compositionally biased region" description="Polar residues" evidence="1">
    <location>
        <begin position="58"/>
        <end position="82"/>
    </location>
</feature>
<feature type="transmembrane region" description="Helical" evidence="2">
    <location>
        <begin position="20"/>
        <end position="42"/>
    </location>
</feature>
<evidence type="ECO:0000313" key="4">
    <source>
        <dbReference type="Proteomes" id="UP000284407"/>
    </source>
</evidence>
<dbReference type="EMBL" id="RAQK01000001">
    <property type="protein sequence ID" value="RKE95725.1"/>
    <property type="molecule type" value="Genomic_DNA"/>
</dbReference>
<dbReference type="AlphaFoldDB" id="A0A420DND0"/>
<evidence type="ECO:0000256" key="2">
    <source>
        <dbReference type="SAM" id="Phobius"/>
    </source>
</evidence>